<sequence>MAYERGRISVSLQEDSTSPLAAFSRSISHEPKERKSVTVEEQPSGIYRYSCEDEPAVADCPFEPYQGRQTSANFEAAKQELVKLMKVEDPSLLNNRVSLHHAKAGTVIARQGDQDVSLHFVLWGCLHVYQRMMDKAEDVCLFLTQPGEMVGQLAVLTGEPLIFTIKANRDCTFLKISKSDFYEIMREQPSVVLSVAHTVVTRMSPFVRQMDFAIDWMAVEAGRALYRQGDKSDCTYIALNGRLRSVIQKGSGKKELTGEYGRGDLIGVVEALTRQPRATTVHAVRDTELAKLPEGTLNNIKRRYPQEPALMAVPSLVPQVVTRLIHLLSQKILGNLQQLRGPFAGSGLGMASSSEPTNPTSNLSTVAVLPVCDDVPTAAFTLELKHALNAIGPTLLLTSDIIRARLGSSALDSIHEYRLSGWLAQQEDIHRIVLYQTDCTLTPWTVRCIRQADCILIVGLGDQEPALGEVRDV</sequence>
<keyword evidence="14" id="KW-1185">Reference proteome</keyword>
<comment type="subcellular location">
    <subcellularLocation>
        <location evidence="1">Endoplasmic reticulum membrane</location>
        <topology evidence="1">Single-pass membrane protein</topology>
    </subcellularLocation>
</comment>
<evidence type="ECO:0000256" key="7">
    <source>
        <dbReference type="ARBA" id="ARBA00022824"/>
    </source>
</evidence>
<keyword evidence="10" id="KW-0443">Lipid metabolism</keyword>
<evidence type="ECO:0000256" key="1">
    <source>
        <dbReference type="ARBA" id="ARBA00004389"/>
    </source>
</evidence>
<keyword evidence="6" id="KW-0378">Hydrolase</keyword>
<evidence type="ECO:0000256" key="5">
    <source>
        <dbReference type="ARBA" id="ARBA00022692"/>
    </source>
</evidence>
<evidence type="ECO:0000256" key="11">
    <source>
        <dbReference type="ARBA" id="ARBA00023136"/>
    </source>
</evidence>
<comment type="similarity">
    <text evidence="2">Belongs to the NTE family.</text>
</comment>
<gene>
    <name evidence="13" type="ORF">ASZ78_000627</name>
</gene>
<protein>
    <recommendedName>
        <fullName evidence="3">lysophospholipase</fullName>
        <ecNumber evidence="3">3.1.1.5</ecNumber>
    </recommendedName>
</protein>
<evidence type="ECO:0000313" key="13">
    <source>
        <dbReference type="EMBL" id="OXB52944.1"/>
    </source>
</evidence>
<keyword evidence="9" id="KW-1133">Transmembrane helix</keyword>
<dbReference type="PANTHER" id="PTHR23011:SF28">
    <property type="entry name" value="CYCLIC NUCLEOTIDE-BINDING DOMAIN CONTAINING PROTEIN"/>
    <property type="match status" value="1"/>
</dbReference>
<accession>A0A226MCA3</accession>
<dbReference type="InterPro" id="IPR014710">
    <property type="entry name" value="RmlC-like_jellyroll"/>
</dbReference>
<organism evidence="13 14">
    <name type="scientific">Callipepla squamata</name>
    <name type="common">Scaled quail</name>
    <dbReference type="NCBI Taxonomy" id="9009"/>
    <lineage>
        <taxon>Eukaryota</taxon>
        <taxon>Metazoa</taxon>
        <taxon>Chordata</taxon>
        <taxon>Craniata</taxon>
        <taxon>Vertebrata</taxon>
        <taxon>Euteleostomi</taxon>
        <taxon>Archelosauria</taxon>
        <taxon>Archosauria</taxon>
        <taxon>Dinosauria</taxon>
        <taxon>Saurischia</taxon>
        <taxon>Theropoda</taxon>
        <taxon>Coelurosauria</taxon>
        <taxon>Aves</taxon>
        <taxon>Neognathae</taxon>
        <taxon>Galloanserae</taxon>
        <taxon>Galliformes</taxon>
        <taxon>Odontophoridae</taxon>
        <taxon>Callipepla</taxon>
    </lineage>
</organism>
<dbReference type="CDD" id="cd00038">
    <property type="entry name" value="CAP_ED"/>
    <property type="match status" value="2"/>
</dbReference>
<feature type="domain" description="Cyclic nucleotide-binding" evidence="12">
    <location>
        <begin position="81"/>
        <end position="185"/>
    </location>
</feature>
<dbReference type="Pfam" id="PF24179">
    <property type="entry name" value="NTE_Ploop"/>
    <property type="match status" value="1"/>
</dbReference>
<name>A0A226MCA3_CALSU</name>
<dbReference type="InterPro" id="IPR018490">
    <property type="entry name" value="cNMP-bd_dom_sf"/>
</dbReference>
<evidence type="ECO:0000256" key="4">
    <source>
        <dbReference type="ARBA" id="ARBA00022553"/>
    </source>
</evidence>
<dbReference type="PANTHER" id="PTHR23011">
    <property type="entry name" value="CYCLIC NUCLEOTIDE-BINDING DOMAIN CONTAINING PROTEIN"/>
    <property type="match status" value="1"/>
</dbReference>
<dbReference type="PROSITE" id="PS50042">
    <property type="entry name" value="CNMP_BINDING_3"/>
    <property type="match status" value="2"/>
</dbReference>
<dbReference type="GO" id="GO:0016042">
    <property type="term" value="P:lipid catabolic process"/>
    <property type="evidence" value="ECO:0007669"/>
    <property type="project" value="UniProtKB-KW"/>
</dbReference>
<keyword evidence="11" id="KW-0472">Membrane</keyword>
<evidence type="ECO:0000256" key="6">
    <source>
        <dbReference type="ARBA" id="ARBA00022801"/>
    </source>
</evidence>
<evidence type="ECO:0000256" key="2">
    <source>
        <dbReference type="ARBA" id="ARBA00006636"/>
    </source>
</evidence>
<keyword evidence="7" id="KW-0256">Endoplasmic reticulum</keyword>
<evidence type="ECO:0000256" key="10">
    <source>
        <dbReference type="ARBA" id="ARBA00023098"/>
    </source>
</evidence>
<keyword evidence="4" id="KW-0597">Phosphoprotein</keyword>
<dbReference type="EC" id="3.1.1.5" evidence="3"/>
<dbReference type="FunFam" id="2.60.120.10:FF:000022">
    <property type="entry name" value="Patatin like phospholipase domain containing 7"/>
    <property type="match status" value="1"/>
</dbReference>
<dbReference type="Pfam" id="PF00027">
    <property type="entry name" value="cNMP_binding"/>
    <property type="match status" value="2"/>
</dbReference>
<dbReference type="STRING" id="9009.A0A226MCA3"/>
<dbReference type="GO" id="GO:0005789">
    <property type="term" value="C:endoplasmic reticulum membrane"/>
    <property type="evidence" value="ECO:0007669"/>
    <property type="project" value="UniProtKB-SubCell"/>
</dbReference>
<dbReference type="Proteomes" id="UP000198323">
    <property type="component" value="Unassembled WGS sequence"/>
</dbReference>
<feature type="domain" description="Cyclic nucleotide-binding" evidence="12">
    <location>
        <begin position="213"/>
        <end position="300"/>
    </location>
</feature>
<dbReference type="EMBL" id="MCFN01001683">
    <property type="protein sequence ID" value="OXB52944.1"/>
    <property type="molecule type" value="Genomic_DNA"/>
</dbReference>
<reference evidence="13 14" key="1">
    <citation type="submission" date="2016-07" db="EMBL/GenBank/DDBJ databases">
        <title>Disparate Historic Effective Population Sizes Predicted by Modern Levels of Genome Diversity for the Scaled Quail (Callipepla squamata) and the Northern Bobwhite (Colinus virginianus): Inferences from First and Second Generation Draft Genome Assemblies for Sympatric New World Quail.</title>
        <authorList>
            <person name="Oldeschulte D.L."/>
            <person name="Halley Y.A."/>
            <person name="Bhattarai E.K."/>
            <person name="Brashear W.A."/>
            <person name="Hill J."/>
            <person name="Metz R.P."/>
            <person name="Johnson C.D."/>
            <person name="Rollins D."/>
            <person name="Peterson M.J."/>
            <person name="Bickhart D.M."/>
            <person name="Decker J.E."/>
            <person name="Seabury C.M."/>
        </authorList>
    </citation>
    <scope>NUCLEOTIDE SEQUENCE [LARGE SCALE GENOMIC DNA]</scope>
    <source>
        <strain evidence="13 14">Texas</strain>
        <tissue evidence="13">Leg muscle</tissue>
    </source>
</reference>
<dbReference type="SUPFAM" id="SSF51206">
    <property type="entry name" value="cAMP-binding domain-like"/>
    <property type="match status" value="2"/>
</dbReference>
<dbReference type="InterPro" id="IPR056556">
    <property type="entry name" value="NTE1_P-loop_dom"/>
</dbReference>
<dbReference type="InterPro" id="IPR000595">
    <property type="entry name" value="cNMP-bd_dom"/>
</dbReference>
<dbReference type="FunFam" id="2.60.120.10:FF:000010">
    <property type="entry name" value="neuropathy target esterase isoform X1"/>
    <property type="match status" value="1"/>
</dbReference>
<dbReference type="AlphaFoldDB" id="A0A226MCA3"/>
<evidence type="ECO:0000259" key="12">
    <source>
        <dbReference type="PROSITE" id="PS50042"/>
    </source>
</evidence>
<dbReference type="GO" id="GO:0004622">
    <property type="term" value="F:phosphatidylcholine lysophospholipase activity"/>
    <property type="evidence" value="ECO:0007669"/>
    <property type="project" value="UniProtKB-EC"/>
</dbReference>
<dbReference type="Gene3D" id="2.60.120.10">
    <property type="entry name" value="Jelly Rolls"/>
    <property type="match status" value="2"/>
</dbReference>
<proteinExistence type="inferred from homology"/>
<dbReference type="SMART" id="SM00100">
    <property type="entry name" value="cNMP"/>
    <property type="match status" value="2"/>
</dbReference>
<evidence type="ECO:0000256" key="8">
    <source>
        <dbReference type="ARBA" id="ARBA00022963"/>
    </source>
</evidence>
<comment type="caution">
    <text evidence="13">The sequence shown here is derived from an EMBL/GenBank/DDBJ whole genome shotgun (WGS) entry which is preliminary data.</text>
</comment>
<evidence type="ECO:0000256" key="9">
    <source>
        <dbReference type="ARBA" id="ARBA00022989"/>
    </source>
</evidence>
<dbReference type="OrthoDB" id="421051at2759"/>
<keyword evidence="5" id="KW-0812">Transmembrane</keyword>
<keyword evidence="8" id="KW-0442">Lipid degradation</keyword>
<evidence type="ECO:0000256" key="3">
    <source>
        <dbReference type="ARBA" id="ARBA00013274"/>
    </source>
</evidence>
<evidence type="ECO:0000313" key="14">
    <source>
        <dbReference type="Proteomes" id="UP000198323"/>
    </source>
</evidence>